<dbReference type="Proteomes" id="UP000516173">
    <property type="component" value="Chromosome"/>
</dbReference>
<keyword evidence="7" id="KW-1185">Reference proteome</keyword>
<feature type="region of interest" description="Disordered" evidence="5">
    <location>
        <begin position="174"/>
        <end position="198"/>
    </location>
</feature>
<dbReference type="Pfam" id="PF10759">
    <property type="entry name" value="BPA"/>
    <property type="match status" value="1"/>
</dbReference>
<name>A0A7G1KB75_9NOCA</name>
<feature type="region of interest" description="Disordered" evidence="5">
    <location>
        <begin position="35"/>
        <end position="55"/>
    </location>
</feature>
<comment type="similarity">
    <text evidence="1">Belongs to the Bpa family.</text>
</comment>
<dbReference type="GO" id="GO:0000502">
    <property type="term" value="C:proteasome complex"/>
    <property type="evidence" value="ECO:0007669"/>
    <property type="project" value="UniProtKB-KW"/>
</dbReference>
<dbReference type="KEGG" id="nwl:NWFMUON74_01640"/>
<organism evidence="6 7">
    <name type="scientific">Nocardia wallacei</name>
    <dbReference type="NCBI Taxonomy" id="480035"/>
    <lineage>
        <taxon>Bacteria</taxon>
        <taxon>Bacillati</taxon>
        <taxon>Actinomycetota</taxon>
        <taxon>Actinomycetes</taxon>
        <taxon>Mycobacteriales</taxon>
        <taxon>Nocardiaceae</taxon>
        <taxon>Nocardia</taxon>
    </lineage>
</organism>
<keyword evidence="4 6" id="KW-0647">Proteasome</keyword>
<comment type="subunit">
    <text evidence="2">Forms a homooligomeric, either hexameric or heptameric, ring-like structure which stacks co-axially with the proteasomal alpha-rings.</text>
</comment>
<evidence type="ECO:0000256" key="4">
    <source>
        <dbReference type="ARBA" id="ARBA00022942"/>
    </source>
</evidence>
<sequence>MEIMTQSDGAPDSIVVIGPEGKPLVIPASAQSEAPFAGQVVGESGEGTETDSKDESLADMVEQPAKVMRIGTMIKQLLEEVRAAPLDDASRTRLKEIHQTSIRELEQGLSPELRDELERLALPFSEGSIPSDAELRIAQAQLVGWLEGLFHGIQTALFAQQMAARQQLEQMRHALPPGAHSPGERGQGGSATGSGQYL</sequence>
<accession>A0A7G1KB75</accession>
<evidence type="ECO:0000313" key="7">
    <source>
        <dbReference type="Proteomes" id="UP000516173"/>
    </source>
</evidence>
<dbReference type="GO" id="GO:0061136">
    <property type="term" value="P:regulation of proteasomal protein catabolic process"/>
    <property type="evidence" value="ECO:0007669"/>
    <property type="project" value="InterPro"/>
</dbReference>
<protein>
    <recommendedName>
        <fullName evidence="3">Bacterial proteasome activator</fullName>
    </recommendedName>
</protein>
<proteinExistence type="inferred from homology"/>
<evidence type="ECO:0000256" key="3">
    <source>
        <dbReference type="ARBA" id="ARBA00014831"/>
    </source>
</evidence>
<reference evidence="6 7" key="1">
    <citation type="submission" date="2020-08" db="EMBL/GenBank/DDBJ databases">
        <title>Genome Sequencing of Nocardia wallacei strain FMUON74 and assembly.</title>
        <authorList>
            <person name="Toyokawa M."/>
            <person name="Uesaka K."/>
        </authorList>
    </citation>
    <scope>NUCLEOTIDE SEQUENCE [LARGE SCALE GENOMIC DNA]</scope>
    <source>
        <strain evidence="6 7">FMUON74</strain>
    </source>
</reference>
<evidence type="ECO:0000256" key="2">
    <source>
        <dbReference type="ARBA" id="ARBA00011402"/>
    </source>
</evidence>
<evidence type="ECO:0000313" key="6">
    <source>
        <dbReference type="EMBL" id="BCK52392.1"/>
    </source>
</evidence>
<evidence type="ECO:0000256" key="5">
    <source>
        <dbReference type="SAM" id="MobiDB-lite"/>
    </source>
</evidence>
<dbReference type="InterPro" id="IPR019695">
    <property type="entry name" value="Proteasome_act"/>
</dbReference>
<dbReference type="AlphaFoldDB" id="A0A7G1KB75"/>
<evidence type="ECO:0000256" key="1">
    <source>
        <dbReference type="ARBA" id="ARBA00006639"/>
    </source>
</evidence>
<dbReference type="EMBL" id="AP023396">
    <property type="protein sequence ID" value="BCK52392.1"/>
    <property type="molecule type" value="Genomic_DNA"/>
</dbReference>
<gene>
    <name evidence="6" type="primary">bpa</name>
    <name evidence="6" type="ORF">NWFMUON74_01640</name>
</gene>